<dbReference type="PANTHER" id="PTHR24198:SF165">
    <property type="entry name" value="ANKYRIN REPEAT-CONTAINING PROTEIN-RELATED"/>
    <property type="match status" value="1"/>
</dbReference>
<evidence type="ECO:0000256" key="3">
    <source>
        <dbReference type="PROSITE-ProRule" id="PRU00023"/>
    </source>
</evidence>
<keyword evidence="5" id="KW-1185">Reference proteome</keyword>
<evidence type="ECO:0000256" key="1">
    <source>
        <dbReference type="ARBA" id="ARBA00022737"/>
    </source>
</evidence>
<dbReference type="OrthoDB" id="20872at2759"/>
<dbReference type="EMBL" id="JWZX01003160">
    <property type="protein sequence ID" value="KOO23742.1"/>
    <property type="molecule type" value="Genomic_DNA"/>
</dbReference>
<accession>A0A0M0JBJ6</accession>
<dbReference type="PANTHER" id="PTHR24198">
    <property type="entry name" value="ANKYRIN REPEAT AND PROTEIN KINASE DOMAIN-CONTAINING PROTEIN"/>
    <property type="match status" value="1"/>
</dbReference>
<dbReference type="Pfam" id="PF00023">
    <property type="entry name" value="Ank"/>
    <property type="match status" value="1"/>
</dbReference>
<feature type="repeat" description="ANK" evidence="3">
    <location>
        <begin position="262"/>
        <end position="301"/>
    </location>
</feature>
<evidence type="ECO:0000313" key="4">
    <source>
        <dbReference type="EMBL" id="KOO23742.1"/>
    </source>
</evidence>
<protein>
    <submittedName>
        <fullName evidence="4">Ankyrin repeat domain-containing protein 29</fullName>
    </submittedName>
</protein>
<feature type="repeat" description="ANK" evidence="3">
    <location>
        <begin position="124"/>
        <end position="156"/>
    </location>
</feature>
<dbReference type="PROSITE" id="PS50297">
    <property type="entry name" value="ANK_REP_REGION"/>
    <property type="match status" value="3"/>
</dbReference>
<dbReference type="Gene3D" id="1.25.40.20">
    <property type="entry name" value="Ankyrin repeat-containing domain"/>
    <property type="match status" value="2"/>
</dbReference>
<feature type="repeat" description="ANK" evidence="3">
    <location>
        <begin position="157"/>
        <end position="189"/>
    </location>
</feature>
<feature type="repeat" description="ANK" evidence="3">
    <location>
        <begin position="229"/>
        <end position="261"/>
    </location>
</feature>
<dbReference type="InterPro" id="IPR036770">
    <property type="entry name" value="Ankyrin_rpt-contain_sf"/>
</dbReference>
<dbReference type="Proteomes" id="UP000037460">
    <property type="component" value="Unassembled WGS sequence"/>
</dbReference>
<evidence type="ECO:0000256" key="2">
    <source>
        <dbReference type="ARBA" id="ARBA00023043"/>
    </source>
</evidence>
<sequence length="341" mass="36881">RRSPEPLPKYDVLPWSEPADFCYQPSWPRRAPGPPPIINPVQHSGKSEMMGSSLQSNAINSRKAGPTSIGGGLKKMMSEGATRGQSEAKLLCEYASKKCQSELSLLLKSGADPNVLCKVDWQPFETTPLLEASVAGYKRLVRLLLEHGAKPNTVVGPGFTAIYNACMNGHYEVVALLLEHGATVTQLTDEGFSPLYISAQNGHMDCVVLCLGATSMTKELADLGPKELGGATALYIAVQNGHPDCVHQLIKAGCAIDPVTEAGSTPLMIALYLSDIYADKPHIDCARMLLEAGASLELKDKSGRDALGWCGHDYSLIDLVVEEQKLRDRQKKSGEFGRGFW</sequence>
<feature type="non-terminal residue" evidence="4">
    <location>
        <position position="1"/>
    </location>
</feature>
<dbReference type="SMART" id="SM00248">
    <property type="entry name" value="ANK"/>
    <property type="match status" value="5"/>
</dbReference>
<keyword evidence="2 3" id="KW-0040">ANK repeat</keyword>
<dbReference type="PROSITE" id="PS50088">
    <property type="entry name" value="ANK_REPEAT"/>
    <property type="match status" value="4"/>
</dbReference>
<comment type="caution">
    <text evidence="4">The sequence shown here is derived from an EMBL/GenBank/DDBJ whole genome shotgun (WGS) entry which is preliminary data.</text>
</comment>
<dbReference type="InterPro" id="IPR002110">
    <property type="entry name" value="Ankyrin_rpt"/>
</dbReference>
<keyword evidence="1" id="KW-0677">Repeat</keyword>
<organism evidence="4 5">
    <name type="scientific">Chrysochromulina tobinii</name>
    <dbReference type="NCBI Taxonomy" id="1460289"/>
    <lineage>
        <taxon>Eukaryota</taxon>
        <taxon>Haptista</taxon>
        <taxon>Haptophyta</taxon>
        <taxon>Prymnesiophyceae</taxon>
        <taxon>Prymnesiales</taxon>
        <taxon>Chrysochromulinaceae</taxon>
        <taxon>Chrysochromulina</taxon>
    </lineage>
</organism>
<proteinExistence type="predicted"/>
<dbReference type="AlphaFoldDB" id="A0A0M0JBJ6"/>
<dbReference type="SUPFAM" id="SSF48403">
    <property type="entry name" value="Ankyrin repeat"/>
    <property type="match status" value="1"/>
</dbReference>
<evidence type="ECO:0000313" key="5">
    <source>
        <dbReference type="Proteomes" id="UP000037460"/>
    </source>
</evidence>
<gene>
    <name evidence="4" type="ORF">Ctob_004618</name>
</gene>
<name>A0A0M0JBJ6_9EUKA</name>
<reference evidence="5" key="1">
    <citation type="journal article" date="2015" name="PLoS Genet.">
        <title>Genome Sequence and Transcriptome Analyses of Chrysochromulina tobin: Metabolic Tools for Enhanced Algal Fitness in the Prominent Order Prymnesiales (Haptophyceae).</title>
        <authorList>
            <person name="Hovde B.T."/>
            <person name="Deodato C.R."/>
            <person name="Hunsperger H.M."/>
            <person name="Ryken S.A."/>
            <person name="Yost W."/>
            <person name="Jha R.K."/>
            <person name="Patterson J."/>
            <person name="Monnat R.J. Jr."/>
            <person name="Barlow S.B."/>
            <person name="Starkenburg S.R."/>
            <person name="Cattolico R.A."/>
        </authorList>
    </citation>
    <scope>NUCLEOTIDE SEQUENCE</scope>
    <source>
        <strain evidence="5">CCMP291</strain>
    </source>
</reference>
<dbReference type="Pfam" id="PF12796">
    <property type="entry name" value="Ank_2"/>
    <property type="match status" value="2"/>
</dbReference>